<dbReference type="PANTHER" id="PTHR37691">
    <property type="entry name" value="BLR3518 PROTEIN"/>
    <property type="match status" value="1"/>
</dbReference>
<gene>
    <name evidence="1" type="ORF">MNBD_ALPHA08-1275</name>
</gene>
<reference evidence="1" key="1">
    <citation type="submission" date="2018-06" db="EMBL/GenBank/DDBJ databases">
        <authorList>
            <person name="Zhirakovskaya E."/>
        </authorList>
    </citation>
    <scope>NUCLEOTIDE SEQUENCE</scope>
</reference>
<dbReference type="Pfam" id="PF02635">
    <property type="entry name" value="DsrE"/>
    <property type="match status" value="1"/>
</dbReference>
<accession>A0A3B0RP03</accession>
<dbReference type="SUPFAM" id="SSF75169">
    <property type="entry name" value="DsrEFH-like"/>
    <property type="match status" value="1"/>
</dbReference>
<dbReference type="Gene3D" id="3.40.1260.10">
    <property type="entry name" value="DsrEFH-like"/>
    <property type="match status" value="1"/>
</dbReference>
<organism evidence="1">
    <name type="scientific">hydrothermal vent metagenome</name>
    <dbReference type="NCBI Taxonomy" id="652676"/>
    <lineage>
        <taxon>unclassified sequences</taxon>
        <taxon>metagenomes</taxon>
        <taxon>ecological metagenomes</taxon>
    </lineage>
</organism>
<dbReference type="InterPro" id="IPR003787">
    <property type="entry name" value="Sulphur_relay_DsrE/F-like"/>
</dbReference>
<dbReference type="PANTHER" id="PTHR37691:SF1">
    <property type="entry name" value="BLR3518 PROTEIN"/>
    <property type="match status" value="1"/>
</dbReference>
<dbReference type="AlphaFoldDB" id="A0A3B0RP03"/>
<protein>
    <submittedName>
        <fullName evidence="1">Uncharacterized protein</fullName>
    </submittedName>
</protein>
<evidence type="ECO:0000313" key="1">
    <source>
        <dbReference type="EMBL" id="VAV93817.1"/>
    </source>
</evidence>
<dbReference type="EMBL" id="UOEC01000112">
    <property type="protein sequence ID" value="VAV93817.1"/>
    <property type="molecule type" value="Genomic_DNA"/>
</dbReference>
<dbReference type="InterPro" id="IPR027396">
    <property type="entry name" value="DsrEFH-like"/>
</dbReference>
<sequence length="154" mass="16996">MNNLVKLAAVFLVAAFTFGSVVNGASAQERYGKQKVVYHINYEGGKDSKKYRGAMRNIQNHINAVGAENIDVKVVLHGNGLGLLMSAKENEKIQGQVISLKSQNVKVLVCNNTLKGRKISYEDDLFEVFKDDIVPSGVAELSYLQQLGYTYIKP</sequence>
<name>A0A3B0RP03_9ZZZZ</name>
<proteinExistence type="predicted"/>